<evidence type="ECO:0000313" key="1">
    <source>
        <dbReference type="EMBL" id="TVY84108.1"/>
    </source>
</evidence>
<protein>
    <submittedName>
        <fullName evidence="1">Uncharacterized protein</fullName>
    </submittedName>
</protein>
<evidence type="ECO:0000313" key="2">
    <source>
        <dbReference type="Proteomes" id="UP000469558"/>
    </source>
</evidence>
<dbReference type="OrthoDB" id="5116885at2759"/>
<proteinExistence type="predicted"/>
<reference evidence="1 2" key="1">
    <citation type="submission" date="2018-05" db="EMBL/GenBank/DDBJ databases">
        <title>Genome sequencing and assembly of the regulated plant pathogen Lachnellula willkommii and related sister species for the development of diagnostic species identification markers.</title>
        <authorList>
            <person name="Giroux E."/>
            <person name="Bilodeau G."/>
        </authorList>
    </citation>
    <scope>NUCLEOTIDE SEQUENCE [LARGE SCALE GENOMIC DNA]</scope>
    <source>
        <strain evidence="1 2">CBS 268.59</strain>
    </source>
</reference>
<accession>A0A8T9CEV3</accession>
<name>A0A8T9CEV3_9HELO</name>
<comment type="caution">
    <text evidence="1">The sequence shown here is derived from an EMBL/GenBank/DDBJ whole genome shotgun (WGS) entry which is preliminary data.</text>
</comment>
<organism evidence="1 2">
    <name type="scientific">Lachnellula suecica</name>
    <dbReference type="NCBI Taxonomy" id="602035"/>
    <lineage>
        <taxon>Eukaryota</taxon>
        <taxon>Fungi</taxon>
        <taxon>Dikarya</taxon>
        <taxon>Ascomycota</taxon>
        <taxon>Pezizomycotina</taxon>
        <taxon>Leotiomycetes</taxon>
        <taxon>Helotiales</taxon>
        <taxon>Lachnaceae</taxon>
        <taxon>Lachnellula</taxon>
    </lineage>
</organism>
<dbReference type="Proteomes" id="UP000469558">
    <property type="component" value="Unassembled WGS sequence"/>
</dbReference>
<keyword evidence="2" id="KW-1185">Reference proteome</keyword>
<gene>
    <name evidence="1" type="ORF">LSUE1_G002088</name>
</gene>
<dbReference type="AlphaFoldDB" id="A0A8T9CEV3"/>
<sequence>MRVRFEDKEYLGFTTRQGIPYTLYINADHLLLIPRPIPNIHVRFPTIKTPTQRFVLQLSEQYIQKFRDEFGKEPKFTAKNTDFGMENNEIVVAALLPGSDWVPHWEICRLLNYAGGRRSEEPIDAESSFGDMKRGLTAPPVSLSSLEFELW</sequence>
<dbReference type="EMBL" id="QGMK01000117">
    <property type="protein sequence ID" value="TVY84108.1"/>
    <property type="molecule type" value="Genomic_DNA"/>
</dbReference>